<evidence type="ECO:0000256" key="6">
    <source>
        <dbReference type="ARBA" id="ARBA00022723"/>
    </source>
</evidence>
<evidence type="ECO:0000256" key="14">
    <source>
        <dbReference type="ARBA" id="ARBA00026104"/>
    </source>
</evidence>
<keyword evidence="7" id="KW-0378">Hydrolase</keyword>
<evidence type="ECO:0000256" key="3">
    <source>
        <dbReference type="ARBA" id="ARBA00022475"/>
    </source>
</evidence>
<dbReference type="GO" id="GO:0046872">
    <property type="term" value="F:metal ion binding"/>
    <property type="evidence" value="ECO:0007669"/>
    <property type="project" value="UniProtKB-KW"/>
</dbReference>
<evidence type="ECO:0000256" key="11">
    <source>
        <dbReference type="ARBA" id="ARBA00023098"/>
    </source>
</evidence>
<keyword evidence="5" id="KW-0812">Transmembrane</keyword>
<evidence type="ECO:0000256" key="7">
    <source>
        <dbReference type="ARBA" id="ARBA00022801"/>
    </source>
</evidence>
<feature type="compositionally biased region" description="Polar residues" evidence="15">
    <location>
        <begin position="517"/>
        <end position="535"/>
    </location>
</feature>
<dbReference type="AlphaFoldDB" id="A0A2C5ZP19"/>
<sequence length="1156" mass="123025">MAPNLAVLGPGSAPPPTLLPLPVAHAVSLATRSTSLAIRVGSCVGTYGLDAARFTTVSSLALARGMLEGVLARAATDAHSTASSLCYGASDDTESLLERSLDSLRRAVSQAVFWTSAGFRLTGTTLATASDASLLVLSSLDQLFGSTDSSRAAASIIALLRREFRQPSPATGGQSVGIVDLVLALASLAYLQRSCRRLPSEELRRRNCEEIIWDIVVLDDGQRIDVQQDDNHAPAPVPDTPVAESSHLHGPQSNGYEDPDAILTRLKGQIVASLAPGTSVAMSSSLCSVQTITVHVQGSQLPALHTPPGAEIVETCGPISTALTPHSWTPAGQEADDSYRVVYKIQRDNFQSTSFRRDHRDSSPVVIELLSDQASSPTDSSQSQSPAHDGFKASHSPGPESPASTSLARDKSHDEPICKSPAVDSAPLATAHVDPADSNNKPSLPSTPPPKVQYEETANQKKQRLPPTAPCGSRHDGNKAWRGVQGSNKGLGNKTEPNKLTKPPDKKSGLKHALRGSGQSLSSMWTKESTANPSRQPAKLKSSHNKSPNDKDGPTSPVGLVRAPVMDNSSRSASWHSLANRRSLDGPEQLSRPSSRTGGYLSIHHRRQDSIVSQTDAFSVNASGQAHSASPTVVRTDYSTQESTARPRSLVVSSTESAPPSPYSSHHAHRHHHHRPSASYTPSFYSLGTNDSQSSLILSSYYQKSVYNASNALSALRREGFVDGAFPAGHLLPNVARYMRFSSACYGSHFLKVMGISTEMPASVLGGSGSGAQQLHHDVRHFVHHTESEAGSILLASFVDPQGGADASGSTGTGVPLVHYISLDHAARAVVLACRGTLGFEDVVADMTCEYDHLFWRGRRYKVHKGIHASARRLLYGQDGRVLVTIAEALFEFPDYGLVLCGHSLGGGVTALLGVMLSQPNPDGPGFVTSGEPHARLLMNVPGRVGGGEGNGLVRLPAGRRIHVYAYGPPGVMSSSLRRITRGLVTSVVHGNDLVPHLSLGLVHELQALALAFKMDQGHARGQLRRRMWTALETSLRMTGQSASWSASASNACHSGTAEADEQALQALRESMRGANKLVPPGEVFAVETTAVLRREAFVAGNEGGVGRPAQRVVLKYIRDVEARFGEVRFGGGMLTDHSPAKYEDALNKLRLGVVE</sequence>
<dbReference type="Gene3D" id="3.40.50.1820">
    <property type="entry name" value="alpha/beta hydrolase"/>
    <property type="match status" value="1"/>
</dbReference>
<keyword evidence="10" id="KW-1133">Transmembrane helix</keyword>
<evidence type="ECO:0000256" key="13">
    <source>
        <dbReference type="ARBA" id="ARBA00024531"/>
    </source>
</evidence>
<reference evidence="17 18" key="1">
    <citation type="submission" date="2017-06" db="EMBL/GenBank/DDBJ databases">
        <title>Ant-infecting Ophiocordyceps genomes reveal a high diversity of potential behavioral manipulation genes and a possible major role for enterotoxins.</title>
        <authorList>
            <person name="De Bekker C."/>
            <person name="Evans H.C."/>
            <person name="Brachmann A."/>
            <person name="Hughes D.P."/>
        </authorList>
    </citation>
    <scope>NUCLEOTIDE SEQUENCE [LARGE SCALE GENOMIC DNA]</scope>
    <source>
        <strain evidence="17 18">1348a</strain>
    </source>
</reference>
<protein>
    <recommendedName>
        <fullName evidence="14">sn-1-specific diacylglycerol lipase</fullName>
        <ecNumber evidence="14">3.1.1.116</ecNumber>
    </recommendedName>
</protein>
<feature type="compositionally biased region" description="Basic and acidic residues" evidence="15">
    <location>
        <begin position="408"/>
        <end position="417"/>
    </location>
</feature>
<dbReference type="Proteomes" id="UP000224854">
    <property type="component" value="Unassembled WGS sequence"/>
</dbReference>
<evidence type="ECO:0000256" key="12">
    <source>
        <dbReference type="ARBA" id="ARBA00023136"/>
    </source>
</evidence>
<keyword evidence="6" id="KW-0479">Metal-binding</keyword>
<name>A0A2C5ZP19_9HYPO</name>
<dbReference type="InterPro" id="IPR029058">
    <property type="entry name" value="AB_hydrolase_fold"/>
</dbReference>
<proteinExistence type="predicted"/>
<dbReference type="GO" id="GO:0016298">
    <property type="term" value="F:lipase activity"/>
    <property type="evidence" value="ECO:0007669"/>
    <property type="project" value="TreeGrafter"/>
</dbReference>
<evidence type="ECO:0000259" key="16">
    <source>
        <dbReference type="Pfam" id="PF01764"/>
    </source>
</evidence>
<comment type="cofactor">
    <cofactor evidence="1">
        <name>Ca(2+)</name>
        <dbReference type="ChEBI" id="CHEBI:29108"/>
    </cofactor>
</comment>
<feature type="compositionally biased region" description="Polar residues" evidence="15">
    <location>
        <begin position="622"/>
        <end position="656"/>
    </location>
</feature>
<keyword evidence="3" id="KW-1003">Cell membrane</keyword>
<keyword evidence="8" id="KW-0106">Calcium</keyword>
<organism evidence="17 18">
    <name type="scientific">Ophiocordyceps australis</name>
    <dbReference type="NCBI Taxonomy" id="1399860"/>
    <lineage>
        <taxon>Eukaryota</taxon>
        <taxon>Fungi</taxon>
        <taxon>Dikarya</taxon>
        <taxon>Ascomycota</taxon>
        <taxon>Pezizomycotina</taxon>
        <taxon>Sordariomycetes</taxon>
        <taxon>Hypocreomycetidae</taxon>
        <taxon>Hypocreales</taxon>
        <taxon>Ophiocordycipitaceae</taxon>
        <taxon>Ophiocordyceps</taxon>
    </lineage>
</organism>
<dbReference type="PANTHER" id="PTHR45792:SF7">
    <property type="entry name" value="PUTATIVE (AFU_ORTHOLOGUE AFUA_6G02710)-RELATED"/>
    <property type="match status" value="1"/>
</dbReference>
<dbReference type="CDD" id="cd00519">
    <property type="entry name" value="Lipase_3"/>
    <property type="match status" value="1"/>
</dbReference>
<dbReference type="GO" id="GO:0046340">
    <property type="term" value="P:diacylglycerol catabolic process"/>
    <property type="evidence" value="ECO:0007669"/>
    <property type="project" value="TreeGrafter"/>
</dbReference>
<dbReference type="GO" id="GO:0005886">
    <property type="term" value="C:plasma membrane"/>
    <property type="evidence" value="ECO:0007669"/>
    <property type="project" value="UniProtKB-SubCell"/>
</dbReference>
<dbReference type="GO" id="GO:0019369">
    <property type="term" value="P:arachidonate metabolic process"/>
    <property type="evidence" value="ECO:0007669"/>
    <property type="project" value="TreeGrafter"/>
</dbReference>
<evidence type="ECO:0000313" key="18">
    <source>
        <dbReference type="Proteomes" id="UP000224854"/>
    </source>
</evidence>
<dbReference type="SUPFAM" id="SSF53474">
    <property type="entry name" value="alpha/beta-Hydrolases"/>
    <property type="match status" value="1"/>
</dbReference>
<evidence type="ECO:0000256" key="9">
    <source>
        <dbReference type="ARBA" id="ARBA00022963"/>
    </source>
</evidence>
<keyword evidence="12" id="KW-0472">Membrane</keyword>
<evidence type="ECO:0000256" key="15">
    <source>
        <dbReference type="SAM" id="MobiDB-lite"/>
    </source>
</evidence>
<dbReference type="InterPro" id="IPR002921">
    <property type="entry name" value="Fungal_lipase-type"/>
</dbReference>
<keyword evidence="18" id="KW-1185">Reference proteome</keyword>
<evidence type="ECO:0000256" key="2">
    <source>
        <dbReference type="ARBA" id="ARBA00004651"/>
    </source>
</evidence>
<gene>
    <name evidence="17" type="ORF">CDD82_458</name>
</gene>
<comment type="subcellular location">
    <subcellularLocation>
        <location evidence="2">Cell membrane</location>
        <topology evidence="2">Multi-pass membrane protein</topology>
    </subcellularLocation>
</comment>
<keyword evidence="11" id="KW-0443">Lipid metabolism</keyword>
<evidence type="ECO:0000256" key="4">
    <source>
        <dbReference type="ARBA" id="ARBA00022553"/>
    </source>
</evidence>
<dbReference type="Pfam" id="PF01764">
    <property type="entry name" value="Lipase_3"/>
    <property type="match status" value="1"/>
</dbReference>
<evidence type="ECO:0000256" key="5">
    <source>
        <dbReference type="ARBA" id="ARBA00022692"/>
    </source>
</evidence>
<evidence type="ECO:0000256" key="10">
    <source>
        <dbReference type="ARBA" id="ARBA00022989"/>
    </source>
</evidence>
<dbReference type="InterPro" id="IPR052214">
    <property type="entry name" value="DAG_Lipase-Related"/>
</dbReference>
<feature type="region of interest" description="Disordered" evidence="15">
    <location>
        <begin position="228"/>
        <end position="258"/>
    </location>
</feature>
<accession>A0A2C5ZP19</accession>
<dbReference type="OrthoDB" id="438440at2759"/>
<evidence type="ECO:0000313" key="17">
    <source>
        <dbReference type="EMBL" id="PHH81572.1"/>
    </source>
</evidence>
<keyword evidence="4" id="KW-0597">Phosphoprotein</keyword>
<feature type="domain" description="Fungal lipase-type" evidence="16">
    <location>
        <begin position="831"/>
        <end position="933"/>
    </location>
</feature>
<feature type="region of interest" description="Disordered" evidence="15">
    <location>
        <begin position="622"/>
        <end position="678"/>
    </location>
</feature>
<feature type="compositionally biased region" description="Basic and acidic residues" evidence="15">
    <location>
        <begin position="496"/>
        <end position="508"/>
    </location>
</feature>
<evidence type="ECO:0000256" key="1">
    <source>
        <dbReference type="ARBA" id="ARBA00001913"/>
    </source>
</evidence>
<feature type="compositionally biased region" description="Polar residues" evidence="15">
    <location>
        <begin position="567"/>
        <end position="577"/>
    </location>
</feature>
<keyword evidence="9" id="KW-0442">Lipid degradation</keyword>
<dbReference type="EC" id="3.1.1.116" evidence="14"/>
<feature type="compositionally biased region" description="Basic residues" evidence="15">
    <location>
        <begin position="666"/>
        <end position="676"/>
    </location>
</feature>
<comment type="catalytic activity">
    <reaction evidence="13">
        <text>a 1,2-diacyl-sn-glycerol + H2O = a 2-acylglycerol + a fatty acid + H(+)</text>
        <dbReference type="Rhea" id="RHEA:33275"/>
        <dbReference type="ChEBI" id="CHEBI:15377"/>
        <dbReference type="ChEBI" id="CHEBI:15378"/>
        <dbReference type="ChEBI" id="CHEBI:17389"/>
        <dbReference type="ChEBI" id="CHEBI:17815"/>
        <dbReference type="ChEBI" id="CHEBI:28868"/>
        <dbReference type="EC" id="3.1.1.116"/>
    </reaction>
    <physiologicalReaction direction="left-to-right" evidence="13">
        <dbReference type="Rhea" id="RHEA:33276"/>
    </physiologicalReaction>
</comment>
<feature type="region of interest" description="Disordered" evidence="15">
    <location>
        <begin position="372"/>
        <end position="601"/>
    </location>
</feature>
<dbReference type="EMBL" id="NJEU01000110">
    <property type="protein sequence ID" value="PHH81572.1"/>
    <property type="molecule type" value="Genomic_DNA"/>
</dbReference>
<dbReference type="PANTHER" id="PTHR45792">
    <property type="entry name" value="DIACYLGLYCEROL LIPASE HOMOLOG-RELATED"/>
    <property type="match status" value="1"/>
</dbReference>
<feature type="compositionally biased region" description="Low complexity" evidence="15">
    <location>
        <begin position="372"/>
        <end position="387"/>
    </location>
</feature>
<evidence type="ECO:0000256" key="8">
    <source>
        <dbReference type="ARBA" id="ARBA00022837"/>
    </source>
</evidence>
<comment type="caution">
    <text evidence="17">The sequence shown here is derived from an EMBL/GenBank/DDBJ whole genome shotgun (WGS) entry which is preliminary data.</text>
</comment>